<sequence>MSSGWGCQYLTKNGDEKEWCRLLSHKCDPGCKGCVLFGMGYFSQESTPSNQAFEKRKAKNRSDDPLGGR</sequence>
<evidence type="ECO:0000256" key="1">
    <source>
        <dbReference type="SAM" id="MobiDB-lite"/>
    </source>
</evidence>
<dbReference type="EMBL" id="FPHC01000004">
    <property type="protein sequence ID" value="SFV49896.1"/>
    <property type="molecule type" value="Genomic_DNA"/>
</dbReference>
<protein>
    <submittedName>
        <fullName evidence="2">Uncharacterized protein</fullName>
    </submittedName>
</protein>
<evidence type="ECO:0000313" key="2">
    <source>
        <dbReference type="EMBL" id="SFV49896.1"/>
    </source>
</evidence>
<feature type="region of interest" description="Disordered" evidence="1">
    <location>
        <begin position="46"/>
        <end position="69"/>
    </location>
</feature>
<reference evidence="2" key="1">
    <citation type="submission" date="2016-10" db="EMBL/GenBank/DDBJ databases">
        <authorList>
            <person name="de Groot N.N."/>
        </authorList>
    </citation>
    <scope>NUCLEOTIDE SEQUENCE</scope>
</reference>
<accession>A0A1W1B8T3</accession>
<gene>
    <name evidence="2" type="ORF">MNB_SV-6-912</name>
</gene>
<name>A0A1W1B8T3_9ZZZZ</name>
<proteinExistence type="predicted"/>
<organism evidence="2">
    <name type="scientific">hydrothermal vent metagenome</name>
    <dbReference type="NCBI Taxonomy" id="652676"/>
    <lineage>
        <taxon>unclassified sequences</taxon>
        <taxon>metagenomes</taxon>
        <taxon>ecological metagenomes</taxon>
    </lineage>
</organism>
<feature type="compositionally biased region" description="Basic and acidic residues" evidence="1">
    <location>
        <begin position="60"/>
        <end position="69"/>
    </location>
</feature>
<dbReference type="AlphaFoldDB" id="A0A1W1B8T3"/>